<feature type="region of interest" description="Disordered" evidence="5">
    <location>
        <begin position="54"/>
        <end position="91"/>
    </location>
</feature>
<feature type="compositionally biased region" description="Gly residues" evidence="5">
    <location>
        <begin position="131"/>
        <end position="158"/>
    </location>
</feature>
<evidence type="ECO:0000256" key="1">
    <source>
        <dbReference type="ARBA" id="ARBA00004167"/>
    </source>
</evidence>
<proteinExistence type="predicted"/>
<dbReference type="NCBIfam" id="TIGR01352">
    <property type="entry name" value="tonB_Cterm"/>
    <property type="match status" value="1"/>
</dbReference>
<comment type="caution">
    <text evidence="7">The sequence shown here is derived from an EMBL/GenBank/DDBJ whole genome shotgun (WGS) entry which is preliminary data.</text>
</comment>
<gene>
    <name evidence="7" type="ORF">SPDO_13590</name>
</gene>
<keyword evidence="2" id="KW-0812">Transmembrane</keyword>
<feature type="compositionally biased region" description="Pro residues" evidence="5">
    <location>
        <begin position="56"/>
        <end position="65"/>
    </location>
</feature>
<feature type="domain" description="TonB C-terminal" evidence="6">
    <location>
        <begin position="175"/>
        <end position="243"/>
    </location>
</feature>
<feature type="region of interest" description="Disordered" evidence="5">
    <location>
        <begin position="114"/>
        <end position="169"/>
    </location>
</feature>
<dbReference type="Proteomes" id="UP000197290">
    <property type="component" value="Unassembled WGS sequence"/>
</dbReference>
<dbReference type="Pfam" id="PF03544">
    <property type="entry name" value="TonB_C"/>
    <property type="match status" value="1"/>
</dbReference>
<sequence>MAYAAATADPRWSRERLLSALGAVLLQAILGYALITGLNVRFPQSVQETLKLFAVDPPPPPPKPKTTPEPRAAKTRAEGEASARNIRSRATEVAAPEPIVVTPRPPPPVIAAPKPFVENDPTSGSAPVRGPGTGAGGSGDGFGSGGRGDGDGSGGYGDEIGPEFLRGRLTTGDLPESVFATGFSGTVGVRYMVAVNGRVPTCEITRSSGNAAVDATTCRLIRERFRFRPSLDGRGRPVQSWIVENHSWEVEADSEEVVETTRRRRTRLW</sequence>
<dbReference type="GO" id="GO:0016020">
    <property type="term" value="C:membrane"/>
    <property type="evidence" value="ECO:0007669"/>
    <property type="project" value="UniProtKB-SubCell"/>
</dbReference>
<evidence type="ECO:0000313" key="8">
    <source>
        <dbReference type="Proteomes" id="UP000197290"/>
    </source>
</evidence>
<evidence type="ECO:0000313" key="7">
    <source>
        <dbReference type="EMBL" id="OWK31350.1"/>
    </source>
</evidence>
<evidence type="ECO:0000256" key="5">
    <source>
        <dbReference type="SAM" id="MobiDB-lite"/>
    </source>
</evidence>
<dbReference type="EMBL" id="NBBI01000002">
    <property type="protein sequence ID" value="OWK31350.1"/>
    <property type="molecule type" value="Genomic_DNA"/>
</dbReference>
<dbReference type="InterPro" id="IPR006260">
    <property type="entry name" value="TonB/TolA_C"/>
</dbReference>
<keyword evidence="3" id="KW-1133">Transmembrane helix</keyword>
<protein>
    <submittedName>
        <fullName evidence="7">Gram-negative bacterial tonB protein</fullName>
    </submittedName>
</protein>
<evidence type="ECO:0000256" key="4">
    <source>
        <dbReference type="ARBA" id="ARBA00023136"/>
    </source>
</evidence>
<keyword evidence="8" id="KW-1185">Reference proteome</keyword>
<comment type="subcellular location">
    <subcellularLocation>
        <location evidence="1">Membrane</location>
        <topology evidence="1">Single-pass membrane protein</topology>
    </subcellularLocation>
</comment>
<evidence type="ECO:0000256" key="3">
    <source>
        <dbReference type="ARBA" id="ARBA00022989"/>
    </source>
</evidence>
<dbReference type="GO" id="GO:0055085">
    <property type="term" value="P:transmembrane transport"/>
    <property type="evidence" value="ECO:0007669"/>
    <property type="project" value="InterPro"/>
</dbReference>
<keyword evidence="4" id="KW-0472">Membrane</keyword>
<feature type="compositionally biased region" description="Basic and acidic residues" evidence="5">
    <location>
        <begin position="66"/>
        <end position="81"/>
    </location>
</feature>
<evidence type="ECO:0000259" key="6">
    <source>
        <dbReference type="Pfam" id="PF03544"/>
    </source>
</evidence>
<dbReference type="OrthoDB" id="7390536at2"/>
<name>A0A245ZNN1_9SPHN</name>
<dbReference type="AlphaFoldDB" id="A0A245ZNN1"/>
<reference evidence="7 8" key="1">
    <citation type="submission" date="2017-03" db="EMBL/GenBank/DDBJ databases">
        <title>Genome sequence of Sphingomonas dokdonensis DSM 21029.</title>
        <authorList>
            <person name="Poehlein A."/>
            <person name="Wuebbeler J.H."/>
            <person name="Steinbuechel A."/>
            <person name="Daniel R."/>
        </authorList>
    </citation>
    <scope>NUCLEOTIDE SEQUENCE [LARGE SCALE GENOMIC DNA]</scope>
    <source>
        <strain evidence="7 8">DSM 21029</strain>
    </source>
</reference>
<dbReference type="RefSeq" id="WP_088366700.1">
    <property type="nucleotide sequence ID" value="NZ_NBBI01000002.1"/>
</dbReference>
<dbReference type="SUPFAM" id="SSF74653">
    <property type="entry name" value="TolA/TonB C-terminal domain"/>
    <property type="match status" value="1"/>
</dbReference>
<organism evidence="7 8">
    <name type="scientific">Sphingomonas dokdonensis</name>
    <dbReference type="NCBI Taxonomy" id="344880"/>
    <lineage>
        <taxon>Bacteria</taxon>
        <taxon>Pseudomonadati</taxon>
        <taxon>Pseudomonadota</taxon>
        <taxon>Alphaproteobacteria</taxon>
        <taxon>Sphingomonadales</taxon>
        <taxon>Sphingomonadaceae</taxon>
        <taxon>Sphingomonas</taxon>
    </lineage>
</organism>
<dbReference type="Gene3D" id="3.30.1150.10">
    <property type="match status" value="1"/>
</dbReference>
<accession>A0A245ZNN1</accession>
<dbReference type="InterPro" id="IPR037682">
    <property type="entry name" value="TonB_C"/>
</dbReference>
<evidence type="ECO:0000256" key="2">
    <source>
        <dbReference type="ARBA" id="ARBA00022692"/>
    </source>
</evidence>